<dbReference type="eggNOG" id="ENOG502TGDH">
    <property type="taxonomic scope" value="Eukaryota"/>
</dbReference>
<reference evidence="3 4" key="1">
    <citation type="journal article" date="1998" name="Science">
        <title>Genome sequence of the nematode C. elegans: a platform for investigating biology.</title>
        <authorList>
            <consortium name="The C. elegans sequencing consortium"/>
            <person name="Sulson J.E."/>
            <person name="Waterston R."/>
        </authorList>
    </citation>
    <scope>NUCLEOTIDE SEQUENCE [LARGE SCALE GENOMIC DNA]</scope>
    <source>
        <strain evidence="3 4">Bristol N2</strain>
    </source>
</reference>
<feature type="domain" description="P-granule-associated protein DEPS-1 second OB-fold" evidence="1">
    <location>
        <begin position="100"/>
        <end position="176"/>
    </location>
</feature>
<dbReference type="STRING" id="6239.Y39A3CL.1.1"/>
<dbReference type="InterPro" id="IPR057143">
    <property type="entry name" value="OB_DEPS-1_2nd"/>
</dbReference>
<dbReference type="GeneID" id="175329"/>
<dbReference type="Bgee" id="WBGene00021440">
    <property type="expression patterns" value="Expressed in germ line (C elegans) and 4 other cell types or tissues"/>
</dbReference>
<feature type="domain" description="P-granule-associated protein DEPS-1 first OB-fold" evidence="2">
    <location>
        <begin position="3"/>
        <end position="95"/>
    </location>
</feature>
<dbReference type="AlphaFoldDB" id="Q9N412"/>
<keyword evidence="4" id="KW-1185">Reference proteome</keyword>
<dbReference type="UCSC" id="Y39A3CL.1">
    <property type="organism name" value="c. elegans"/>
</dbReference>
<dbReference type="Pfam" id="PF24343">
    <property type="entry name" value="OB_DEPS-1_1st"/>
    <property type="match status" value="1"/>
</dbReference>
<evidence type="ECO:0000313" key="4">
    <source>
        <dbReference type="Proteomes" id="UP000001940"/>
    </source>
</evidence>
<dbReference type="EMBL" id="BX284603">
    <property type="protein sequence ID" value="CCD73779.1"/>
    <property type="molecule type" value="Genomic_DNA"/>
</dbReference>
<dbReference type="CTD" id="175329"/>
<dbReference type="InterPro" id="IPR057139">
    <property type="entry name" value="OB_DEPS-1_1st"/>
</dbReference>
<evidence type="ECO:0007829" key="6">
    <source>
        <dbReference type="PeptideAtlas" id="Q9N412"/>
    </source>
</evidence>
<evidence type="ECO:0000313" key="3">
    <source>
        <dbReference type="EMBL" id="CCD73779.1"/>
    </source>
</evidence>
<evidence type="ECO:0000259" key="1">
    <source>
        <dbReference type="Pfam" id="PF24342"/>
    </source>
</evidence>
<sequence>MPRGIVLTNSKPVEGMVYQMALVFDQNYETVKQFKMIPVVTQRTKTKQVSNVYSGNMRLEKSMQIDETLVFGQTIDWEPTDDEGMSVEIVRKYKRIRPAYESRIFDGETQLLLPGIMSRNREVLWMCDIWPQLEIKNDLKHVVHPNVAVNAWVTLHIRDDQSIKYELYSFDSTADSLQHQVRNASWNKEVEGNFPHFWDPVDENRVKNPDFVAPMADFLSGMRGYVMSDRIVLAEDPRHRDVCFHRIVLRESDGFPEPGSFIRFDAEKIDFLNIYAMKGIVNLNDQRALPRTANGNIKTTIRLHNDSPGFYYSEALQCFMDDPNNVLEHWLLSKYSNSTLQVGISAGEPSAIGTPRFVIAEITDAKARKLQALTEAGDIKFVAEPAIVINFRGVLYVPRLPKSVFRLRSSDMPIPPGTRIFITAHYENRWIIDKIDVDRRDTSVEALVCHDAKSGKEMIWFHCTSARGSDQLPYLLKTQQFGLVQTPKSFQVRRNPSLFVWDNVWVTLNDCHVGEGSKPPTRFKICAFGKVTNFTTRISPIELQPRSPDFPVLTSFIEDHNFIEENTLNNVGVPPVYGETAVAEYQEALRAPRAHANIIRMINDLEDSLNWARNPSKTIKLEIDEHLDRCDTCTNRDLNPNCYFPEYLSHALRQKPEIVEIFSPGMLSIITCRRFGGGGGV</sequence>
<dbReference type="AGR" id="WB:WBGene00021440"/>
<dbReference type="InParanoid" id="Q9N412"/>
<evidence type="ECO:0000313" key="5">
    <source>
        <dbReference type="WormBase" id="Y39A3CL.1a"/>
    </source>
</evidence>
<gene>
    <name evidence="3 5" type="primary">rexd-1</name>
    <name evidence="3" type="ORF">CELE_Y39A3CL.1</name>
    <name evidence="5" type="ORF">Y39A3CL.1</name>
</gene>
<dbReference type="OMA" id="CFHRIVI"/>
<name>Q9N412_CAEEL</name>
<dbReference type="PaxDb" id="6239-Y39A3CL.1"/>
<dbReference type="PeptideAtlas" id="Q9N412"/>
<dbReference type="Pfam" id="PF24342">
    <property type="entry name" value="OB_DEPS-1_2nd"/>
    <property type="match status" value="1"/>
</dbReference>
<protein>
    <submittedName>
        <fullName evidence="3">Minor tail protein</fullName>
    </submittedName>
</protein>
<keyword evidence="6" id="KW-1267">Proteomics identification</keyword>
<dbReference type="OrthoDB" id="5806136at2759"/>
<dbReference type="WormBase" id="Y39A3CL.1a">
    <property type="protein sequence ID" value="CE42034"/>
    <property type="gene ID" value="WBGene00021440"/>
    <property type="gene designation" value="rexd-1"/>
</dbReference>
<dbReference type="HOGENOM" id="CLU_037159_0_0_1"/>
<dbReference type="RefSeq" id="NP_497463.3">
    <property type="nucleotide sequence ID" value="NM_065062.5"/>
</dbReference>
<accession>Q9N412</accession>
<evidence type="ECO:0000259" key="2">
    <source>
        <dbReference type="Pfam" id="PF24343"/>
    </source>
</evidence>
<proteinExistence type="evidence at protein level"/>
<dbReference type="Proteomes" id="UP000001940">
    <property type="component" value="Chromosome III"/>
</dbReference>
<organism evidence="3 4">
    <name type="scientific">Caenorhabditis elegans</name>
    <dbReference type="NCBI Taxonomy" id="6239"/>
    <lineage>
        <taxon>Eukaryota</taxon>
        <taxon>Metazoa</taxon>
        <taxon>Ecdysozoa</taxon>
        <taxon>Nematoda</taxon>
        <taxon>Chromadorea</taxon>
        <taxon>Rhabditida</taxon>
        <taxon>Rhabditina</taxon>
        <taxon>Rhabditomorpha</taxon>
        <taxon>Rhabditoidea</taxon>
        <taxon>Rhabditidae</taxon>
        <taxon>Peloderinae</taxon>
        <taxon>Caenorhabditis</taxon>
    </lineage>
</organism>
<dbReference type="FunCoup" id="Q9N412">
    <property type="interactions" value="1405"/>
</dbReference>